<evidence type="ECO:0000256" key="12">
    <source>
        <dbReference type="ARBA" id="ARBA00023136"/>
    </source>
</evidence>
<dbReference type="PANTHER" id="PTHR45569">
    <property type="entry name" value="SENSOR PROTEIN KDPD"/>
    <property type="match status" value="1"/>
</dbReference>
<evidence type="ECO:0000256" key="5">
    <source>
        <dbReference type="ARBA" id="ARBA00022679"/>
    </source>
</evidence>
<dbReference type="InterPro" id="IPR036890">
    <property type="entry name" value="HATPase_C_sf"/>
</dbReference>
<evidence type="ECO:0000256" key="11">
    <source>
        <dbReference type="ARBA" id="ARBA00023012"/>
    </source>
</evidence>
<dbReference type="SUPFAM" id="SSF47384">
    <property type="entry name" value="Homodimeric domain of signal transducing histidine kinase"/>
    <property type="match status" value="1"/>
</dbReference>
<dbReference type="SUPFAM" id="SSF55874">
    <property type="entry name" value="ATPase domain of HSP90 chaperone/DNA topoisomerase II/histidine kinase"/>
    <property type="match status" value="1"/>
</dbReference>
<dbReference type="Gene3D" id="3.40.50.620">
    <property type="entry name" value="HUPs"/>
    <property type="match status" value="1"/>
</dbReference>
<evidence type="ECO:0000256" key="8">
    <source>
        <dbReference type="ARBA" id="ARBA00022777"/>
    </source>
</evidence>
<dbReference type="KEGG" id="acel:acsn021_13370"/>
<evidence type="ECO:0000256" key="7">
    <source>
        <dbReference type="ARBA" id="ARBA00022741"/>
    </source>
</evidence>
<dbReference type="Gene3D" id="1.10.287.130">
    <property type="match status" value="1"/>
</dbReference>
<dbReference type="AlphaFoldDB" id="A0A6S6R3Y6"/>
<dbReference type="InterPro" id="IPR005467">
    <property type="entry name" value="His_kinase_dom"/>
</dbReference>
<evidence type="ECO:0000256" key="6">
    <source>
        <dbReference type="ARBA" id="ARBA00022692"/>
    </source>
</evidence>
<name>A0A6S6R3Y6_9FIRM</name>
<keyword evidence="7" id="KW-0547">Nucleotide-binding</keyword>
<organism evidence="13 14">
    <name type="scientific">Anaerocolumna cellulosilytica</name>
    <dbReference type="NCBI Taxonomy" id="433286"/>
    <lineage>
        <taxon>Bacteria</taxon>
        <taxon>Bacillati</taxon>
        <taxon>Bacillota</taxon>
        <taxon>Clostridia</taxon>
        <taxon>Lachnospirales</taxon>
        <taxon>Lachnospiraceae</taxon>
        <taxon>Anaerocolumna</taxon>
    </lineage>
</organism>
<dbReference type="InterPro" id="IPR003661">
    <property type="entry name" value="HisK_dim/P_dom"/>
</dbReference>
<comment type="catalytic activity">
    <reaction evidence="1">
        <text>ATP + protein L-histidine = ADP + protein N-phospho-L-histidine.</text>
        <dbReference type="EC" id="2.7.13.3"/>
    </reaction>
</comment>
<dbReference type="CDD" id="cd01987">
    <property type="entry name" value="USP_KdpD-like"/>
    <property type="match status" value="1"/>
</dbReference>
<evidence type="ECO:0000256" key="3">
    <source>
        <dbReference type="ARBA" id="ARBA00012438"/>
    </source>
</evidence>
<dbReference type="GO" id="GO:0005886">
    <property type="term" value="C:plasma membrane"/>
    <property type="evidence" value="ECO:0007669"/>
    <property type="project" value="TreeGrafter"/>
</dbReference>
<evidence type="ECO:0000256" key="4">
    <source>
        <dbReference type="ARBA" id="ARBA00022553"/>
    </source>
</evidence>
<keyword evidence="10" id="KW-1133">Transmembrane helix</keyword>
<dbReference type="InterPro" id="IPR003594">
    <property type="entry name" value="HATPase_dom"/>
</dbReference>
<dbReference type="GO" id="GO:0005737">
    <property type="term" value="C:cytoplasm"/>
    <property type="evidence" value="ECO:0007669"/>
    <property type="project" value="UniProtKB-ARBA"/>
</dbReference>
<dbReference type="SUPFAM" id="SSF55781">
    <property type="entry name" value="GAF domain-like"/>
    <property type="match status" value="1"/>
</dbReference>
<dbReference type="InterPro" id="IPR029016">
    <property type="entry name" value="GAF-like_dom_sf"/>
</dbReference>
<dbReference type="Pfam" id="PF02702">
    <property type="entry name" value="KdpD"/>
    <property type="match status" value="1"/>
</dbReference>
<dbReference type="GO" id="GO:0000155">
    <property type="term" value="F:phosphorelay sensor kinase activity"/>
    <property type="evidence" value="ECO:0007669"/>
    <property type="project" value="InterPro"/>
</dbReference>
<dbReference type="PROSITE" id="PS50109">
    <property type="entry name" value="HIS_KIN"/>
    <property type="match status" value="1"/>
</dbReference>
<dbReference type="InterPro" id="IPR014729">
    <property type="entry name" value="Rossmann-like_a/b/a_fold"/>
</dbReference>
<keyword evidence="6" id="KW-0812">Transmembrane</keyword>
<dbReference type="InterPro" id="IPR003852">
    <property type="entry name" value="Sig_transdc_His_kinase_KdpD_N"/>
</dbReference>
<accession>A0A6S6R3Y6</accession>
<evidence type="ECO:0000313" key="14">
    <source>
        <dbReference type="Proteomes" id="UP000515561"/>
    </source>
</evidence>
<evidence type="ECO:0000256" key="9">
    <source>
        <dbReference type="ARBA" id="ARBA00022840"/>
    </source>
</evidence>
<dbReference type="CDD" id="cd00082">
    <property type="entry name" value="HisKA"/>
    <property type="match status" value="1"/>
</dbReference>
<protein>
    <recommendedName>
        <fullName evidence="3">histidine kinase</fullName>
        <ecNumber evidence="3">2.7.13.3</ecNumber>
    </recommendedName>
</protein>
<dbReference type="PANTHER" id="PTHR45569:SF1">
    <property type="entry name" value="SENSOR PROTEIN KDPD"/>
    <property type="match status" value="1"/>
</dbReference>
<dbReference type="CDD" id="cd00075">
    <property type="entry name" value="HATPase"/>
    <property type="match status" value="1"/>
</dbReference>
<dbReference type="Pfam" id="PF00512">
    <property type="entry name" value="HisKA"/>
    <property type="match status" value="1"/>
</dbReference>
<dbReference type="InterPro" id="IPR025201">
    <property type="entry name" value="KdpD_TM"/>
</dbReference>
<sequence>MVQREVRQEVDTILDEIKNKDKTRGNLKIFFSYAAGVGKTYAMLDEAREKLKSGNNVMIGYVEPHIRPETMELVQGIPMLPPTSVKQNNHELKEFDLDGALRIKPDIILVDELAHTNVKGLRNKKRYQDVEELLHAGIDVYTTLDVQHIESLNNVIEDITKVTVKETVPDYIFEQADYVKLIDTDPEELIVRLKKGKICSEDRVESAMKNFFTRENLSILREIAMRLAADRLSNENQNDHGLAEKMANSKFLVCFGTSPSSAKCIRWTARAAEAFHAPWAALYVENEKNKSLARTELSNLKANMELAETLGGELVTLNGHNVAEVISEYAKVSGITNIVIGKSRNSRSLKNIFTEDLEDSLIALLPTIEVHIIPGSNSFNHSLKKEARLYLGDKFSITWIDIIKTAGILAAATGLSYFLVGMHLGEQNIMLVYILAVMLISVKTKGYTFGILSSFISVVGFDYFFTRPYLTLYTLQPEYPLTFAIMLIVATATSTLTIRIKEQLKLTVNREHRTEMLYEINKKLLATRGLENIVKITNNYIVKLFHKSVIFYTADPSIGINGILQQAQEDSDSTYMHQENEKAVAQWVFANQKRAGTGTDTLTGANGFYMPVISQGNVFGVLGISCIDGELNHDKRQFLRMIASQVAMALERQHLSNEQRRILVSSEKEKMRSNLLRAISHDLRTPLTGILGASSAILDNYDRIDRETNEKLLKNIKDESQWLIRMVENLLSITRIREGTMNVTKAPEAAEEIVAEAISRIRKRFPETNLTVKVPEKVVIVPMDGTLIVQVLINLVENAIKHTPSGKLIEVNVREGINSIIFEVSDSGEGIPEEELSGIFEYVPGGKGSSDSTRGMGIGLSLCMSIIKAHDGSMEAKNKKDGGAVFRFYLPMEEGE</sequence>
<evidence type="ECO:0000256" key="10">
    <source>
        <dbReference type="ARBA" id="ARBA00022989"/>
    </source>
</evidence>
<dbReference type="InterPro" id="IPR038318">
    <property type="entry name" value="KdpD_sf"/>
</dbReference>
<reference evidence="13 14" key="1">
    <citation type="journal article" date="2016" name="Int. J. Syst. Evol. Microbiol.">
        <title>Descriptions of Anaerotaenia torta gen. nov., sp. nov. and Anaerocolumna cellulosilytica gen. nov., sp. nov. isolated from a methanogenic reactor of cattle waste.</title>
        <authorList>
            <person name="Uek A."/>
            <person name="Ohtaki Y."/>
            <person name="Kaku N."/>
            <person name="Ueki K."/>
        </authorList>
    </citation>
    <scope>NUCLEOTIDE SEQUENCE [LARGE SCALE GENOMIC DNA]</scope>
    <source>
        <strain evidence="13 14">SN021</strain>
    </source>
</reference>
<dbReference type="Proteomes" id="UP000515561">
    <property type="component" value="Chromosome"/>
</dbReference>
<dbReference type="PRINTS" id="PR00344">
    <property type="entry name" value="BCTRLSENSOR"/>
</dbReference>
<comment type="subcellular location">
    <subcellularLocation>
        <location evidence="2">Membrane</location>
        <topology evidence="2">Multi-pass membrane protein</topology>
    </subcellularLocation>
</comment>
<dbReference type="InterPro" id="IPR004358">
    <property type="entry name" value="Sig_transdc_His_kin-like_C"/>
</dbReference>
<keyword evidence="8 13" id="KW-0418">Kinase</keyword>
<dbReference type="Pfam" id="PF13493">
    <property type="entry name" value="DUF4118"/>
    <property type="match status" value="1"/>
</dbReference>
<dbReference type="InterPro" id="IPR036097">
    <property type="entry name" value="HisK_dim/P_sf"/>
</dbReference>
<dbReference type="SUPFAM" id="SSF52402">
    <property type="entry name" value="Adenine nucleotide alpha hydrolases-like"/>
    <property type="match status" value="1"/>
</dbReference>
<dbReference type="RefSeq" id="WP_184092447.1">
    <property type="nucleotide sequence ID" value="NZ_AP023367.1"/>
</dbReference>
<evidence type="ECO:0000313" key="13">
    <source>
        <dbReference type="EMBL" id="BCJ93768.1"/>
    </source>
</evidence>
<evidence type="ECO:0000256" key="2">
    <source>
        <dbReference type="ARBA" id="ARBA00004141"/>
    </source>
</evidence>
<dbReference type="SMART" id="SM00387">
    <property type="entry name" value="HATPase_c"/>
    <property type="match status" value="1"/>
</dbReference>
<evidence type="ECO:0000256" key="1">
    <source>
        <dbReference type="ARBA" id="ARBA00000085"/>
    </source>
</evidence>
<dbReference type="InterPro" id="IPR052023">
    <property type="entry name" value="Histidine_kinase_KdpD"/>
</dbReference>
<dbReference type="EC" id="2.7.13.3" evidence="3"/>
<dbReference type="Gene3D" id="3.40.50.300">
    <property type="entry name" value="P-loop containing nucleotide triphosphate hydrolases"/>
    <property type="match status" value="1"/>
</dbReference>
<proteinExistence type="predicted"/>
<dbReference type="EMBL" id="AP023367">
    <property type="protein sequence ID" value="BCJ93768.1"/>
    <property type="molecule type" value="Genomic_DNA"/>
</dbReference>
<dbReference type="Pfam" id="PF02518">
    <property type="entry name" value="HATPase_c"/>
    <property type="match status" value="1"/>
</dbReference>
<dbReference type="SMART" id="SM00388">
    <property type="entry name" value="HisKA"/>
    <property type="match status" value="1"/>
</dbReference>
<dbReference type="Gene3D" id="3.30.450.40">
    <property type="match status" value="1"/>
</dbReference>
<dbReference type="Gene3D" id="1.20.120.620">
    <property type="entry name" value="Backbone structure of the membrane domain of e. Coli histidine kinase receptor kdpd"/>
    <property type="match status" value="1"/>
</dbReference>
<dbReference type="FunFam" id="3.40.50.300:FF:000483">
    <property type="entry name" value="Sensor histidine kinase KdpD"/>
    <property type="match status" value="1"/>
</dbReference>
<keyword evidence="12" id="KW-0472">Membrane</keyword>
<dbReference type="Gene3D" id="3.30.565.10">
    <property type="entry name" value="Histidine kinase-like ATPase, C-terminal domain"/>
    <property type="match status" value="1"/>
</dbReference>
<keyword evidence="4" id="KW-0597">Phosphoprotein</keyword>
<gene>
    <name evidence="13" type="ORF">acsn021_13370</name>
</gene>
<dbReference type="InterPro" id="IPR027417">
    <property type="entry name" value="P-loop_NTPase"/>
</dbReference>
<keyword evidence="14" id="KW-1185">Reference proteome</keyword>
<keyword evidence="9" id="KW-0067">ATP-binding</keyword>
<dbReference type="GO" id="GO:0005524">
    <property type="term" value="F:ATP binding"/>
    <property type="evidence" value="ECO:0007669"/>
    <property type="project" value="UniProtKB-KW"/>
</dbReference>
<keyword evidence="11" id="KW-0902">Two-component regulatory system</keyword>
<keyword evidence="5" id="KW-0808">Transferase</keyword>